<feature type="domain" description="PDZ" evidence="4">
    <location>
        <begin position="196"/>
        <end position="280"/>
    </location>
</feature>
<dbReference type="Pfam" id="PF13180">
    <property type="entry name" value="PDZ_2"/>
    <property type="match status" value="1"/>
</dbReference>
<keyword evidence="2" id="KW-0378">Hydrolase</keyword>
<sequence>MLLLIFCSLLTTLDKNVRVLTQRISKYVVMVVSDEGNATGTIIDRNTVVTAGMFPDKLPVTLITYDDNTIEGVVAGVDEFSGIVVIKTTESFNPPAGIKNPITGQLAIVYGNSLGTLGPVGLGIIHKDKDIYKIIVPLNPGNNGSGVFDMNGRLIGIIGGVMSPMSIRELVSLPQDLSLFYSGNVGIVIPYYHIKVIAGIISKKGSIRRAWLGVSLYERNGKVYIRDVVRGSPAEKGGLKKNDIILYIDRKKITSMEDVASYIKSKKRGDRIKIIVKRKMRKIPLNITLGQAAPPLKYRNLHIKGPETGSLKPQGSPPQGGGK</sequence>
<dbReference type="EMBL" id="DQWE01000184">
    <property type="protein sequence ID" value="HDI82917.1"/>
    <property type="molecule type" value="Genomic_DNA"/>
</dbReference>
<dbReference type="Gene3D" id="2.40.10.120">
    <property type="match status" value="1"/>
</dbReference>
<feature type="region of interest" description="Disordered" evidence="3">
    <location>
        <begin position="302"/>
        <end position="323"/>
    </location>
</feature>
<evidence type="ECO:0000313" key="5">
    <source>
        <dbReference type="EMBL" id="HDI82917.1"/>
    </source>
</evidence>
<reference evidence="5" key="1">
    <citation type="journal article" date="2020" name="mSystems">
        <title>Genome- and Community-Level Interaction Insights into Carbon Utilization and Element Cycling Functions of Hydrothermarchaeota in Hydrothermal Sediment.</title>
        <authorList>
            <person name="Zhou Z."/>
            <person name="Liu Y."/>
            <person name="Xu W."/>
            <person name="Pan J."/>
            <person name="Luo Z.H."/>
            <person name="Li M."/>
        </authorList>
    </citation>
    <scope>NUCLEOTIDE SEQUENCE [LARGE SCALE GENOMIC DNA]</scope>
    <source>
        <strain evidence="5">HyVt-102</strain>
    </source>
</reference>
<evidence type="ECO:0000256" key="3">
    <source>
        <dbReference type="SAM" id="MobiDB-lite"/>
    </source>
</evidence>
<dbReference type="Proteomes" id="UP000885847">
    <property type="component" value="Unassembled WGS sequence"/>
</dbReference>
<dbReference type="InterPro" id="IPR001478">
    <property type="entry name" value="PDZ"/>
</dbReference>
<protein>
    <submittedName>
        <fullName evidence="5">PDZ domain-containing protein</fullName>
    </submittedName>
</protein>
<comment type="caution">
    <text evidence="5">The sequence shown here is derived from an EMBL/GenBank/DDBJ whole genome shotgun (WGS) entry which is preliminary data.</text>
</comment>
<keyword evidence="1" id="KW-0645">Protease</keyword>
<dbReference type="PANTHER" id="PTHR43343">
    <property type="entry name" value="PEPTIDASE S12"/>
    <property type="match status" value="1"/>
</dbReference>
<dbReference type="InterPro" id="IPR009003">
    <property type="entry name" value="Peptidase_S1_PA"/>
</dbReference>
<organism evidence="5">
    <name type="scientific">candidate division WOR-3 bacterium</name>
    <dbReference type="NCBI Taxonomy" id="2052148"/>
    <lineage>
        <taxon>Bacteria</taxon>
        <taxon>Bacteria division WOR-3</taxon>
    </lineage>
</organism>
<evidence type="ECO:0000259" key="4">
    <source>
        <dbReference type="PROSITE" id="PS50106"/>
    </source>
</evidence>
<dbReference type="PRINTS" id="PR00834">
    <property type="entry name" value="PROTEASES2C"/>
</dbReference>
<evidence type="ECO:0000256" key="1">
    <source>
        <dbReference type="ARBA" id="ARBA00022670"/>
    </source>
</evidence>
<dbReference type="InterPro" id="IPR036034">
    <property type="entry name" value="PDZ_sf"/>
</dbReference>
<proteinExistence type="predicted"/>
<dbReference type="GO" id="GO:0006508">
    <property type="term" value="P:proteolysis"/>
    <property type="evidence" value="ECO:0007669"/>
    <property type="project" value="UniProtKB-KW"/>
</dbReference>
<dbReference type="SMART" id="SM00228">
    <property type="entry name" value="PDZ"/>
    <property type="match status" value="1"/>
</dbReference>
<dbReference type="PROSITE" id="PS50106">
    <property type="entry name" value="PDZ"/>
    <property type="match status" value="1"/>
</dbReference>
<evidence type="ECO:0000256" key="2">
    <source>
        <dbReference type="ARBA" id="ARBA00022801"/>
    </source>
</evidence>
<gene>
    <name evidence="5" type="ORF">ENF18_03895</name>
</gene>
<name>A0A7C0VAW8_UNCW3</name>
<dbReference type="PANTHER" id="PTHR43343:SF3">
    <property type="entry name" value="PROTEASE DO-LIKE 8, CHLOROPLASTIC"/>
    <property type="match status" value="1"/>
</dbReference>
<dbReference type="InterPro" id="IPR001940">
    <property type="entry name" value="Peptidase_S1C"/>
</dbReference>
<dbReference type="AlphaFoldDB" id="A0A7C0VAW8"/>
<dbReference type="GO" id="GO:0004252">
    <property type="term" value="F:serine-type endopeptidase activity"/>
    <property type="evidence" value="ECO:0007669"/>
    <property type="project" value="InterPro"/>
</dbReference>
<dbReference type="InterPro" id="IPR051201">
    <property type="entry name" value="Chloro_Bact_Ser_Proteases"/>
</dbReference>
<dbReference type="SUPFAM" id="SSF50156">
    <property type="entry name" value="PDZ domain-like"/>
    <property type="match status" value="1"/>
</dbReference>
<dbReference type="Gene3D" id="2.30.42.10">
    <property type="match status" value="1"/>
</dbReference>
<accession>A0A7C0VAW8</accession>
<dbReference type="SUPFAM" id="SSF50494">
    <property type="entry name" value="Trypsin-like serine proteases"/>
    <property type="match status" value="1"/>
</dbReference>